<organism evidence="2 3">
    <name type="scientific">Planobispora rosea</name>
    <dbReference type="NCBI Taxonomy" id="35762"/>
    <lineage>
        <taxon>Bacteria</taxon>
        <taxon>Bacillati</taxon>
        <taxon>Actinomycetota</taxon>
        <taxon>Actinomycetes</taxon>
        <taxon>Streptosporangiales</taxon>
        <taxon>Streptosporangiaceae</taxon>
        <taxon>Planobispora</taxon>
    </lineage>
</organism>
<keyword evidence="3" id="KW-1185">Reference proteome</keyword>
<dbReference type="Gene3D" id="3.40.50.300">
    <property type="entry name" value="P-loop containing nucleotide triphosphate hydrolases"/>
    <property type="match status" value="1"/>
</dbReference>
<comment type="caution">
    <text evidence="2">The sequence shown here is derived from an EMBL/GenBank/DDBJ whole genome shotgun (WGS) entry which is preliminary data.</text>
</comment>
<feature type="region of interest" description="Disordered" evidence="1">
    <location>
        <begin position="329"/>
        <end position="348"/>
    </location>
</feature>
<evidence type="ECO:0000256" key="1">
    <source>
        <dbReference type="SAM" id="MobiDB-lite"/>
    </source>
</evidence>
<reference evidence="2" key="1">
    <citation type="submission" date="2021-01" db="EMBL/GenBank/DDBJ databases">
        <title>Whole genome shotgun sequence of Planobispora rosea NBRC 15558.</title>
        <authorList>
            <person name="Komaki H."/>
            <person name="Tamura T."/>
        </authorList>
    </citation>
    <scope>NUCLEOTIDE SEQUENCE</scope>
    <source>
        <strain evidence="2">NBRC 15558</strain>
    </source>
</reference>
<sequence length="348" mass="37687">MNMSLDVPDLTGNLPPENGIFVGRAVELMLLEQSSPIGSTVIHGVLGAGKSALALRHAHEHRSDYTLAWWMRASTAEQVEGGLAELAAYLNPWTSELGSRRAANVALAWLQANPGCLLVLDAVDRPQHVAALVAQLHDCGRLIITTRRDVYGWRKWAGTQVIKLDGLEPEDAVALLSGGESPTGSVRTAAAEVAAELGHIPWALHQVLAHRASTGLPLSDYLTQLRSSPVPLLQYRTADGTSLAHVWDSTLATIVEHSPEAITVLMALVRDPRALVPRSALNELGLSLPDVLDGVRMLRSHSLLLVLTEQVIQLHPLVRTILRARHSLSPRTESCERADTTARSEDTQ</sequence>
<dbReference type="InterPro" id="IPR027417">
    <property type="entry name" value="P-loop_NTPase"/>
</dbReference>
<proteinExistence type="predicted"/>
<evidence type="ECO:0008006" key="4">
    <source>
        <dbReference type="Google" id="ProtNLM"/>
    </source>
</evidence>
<protein>
    <recommendedName>
        <fullName evidence="4">NB-ARC domain-containing protein</fullName>
    </recommendedName>
</protein>
<gene>
    <name evidence="2" type="ORF">Pro02_63700</name>
</gene>
<dbReference type="Proteomes" id="UP000655044">
    <property type="component" value="Unassembled WGS sequence"/>
</dbReference>
<evidence type="ECO:0000313" key="3">
    <source>
        <dbReference type="Proteomes" id="UP000655044"/>
    </source>
</evidence>
<dbReference type="SUPFAM" id="SSF52540">
    <property type="entry name" value="P-loop containing nucleoside triphosphate hydrolases"/>
    <property type="match status" value="1"/>
</dbReference>
<accession>A0A8J3WGQ2</accession>
<evidence type="ECO:0000313" key="2">
    <source>
        <dbReference type="EMBL" id="GIH87962.1"/>
    </source>
</evidence>
<dbReference type="AlphaFoldDB" id="A0A8J3WGQ2"/>
<name>A0A8J3WGQ2_PLARO</name>
<dbReference type="EMBL" id="BOOI01000070">
    <property type="protein sequence ID" value="GIH87962.1"/>
    <property type="molecule type" value="Genomic_DNA"/>
</dbReference>
<feature type="compositionally biased region" description="Basic and acidic residues" evidence="1">
    <location>
        <begin position="333"/>
        <end position="348"/>
    </location>
</feature>